<accession>A0ABR0B5E2</accession>
<reference evidence="1 2" key="1">
    <citation type="journal article" date="2023" name="Nucleic Acids Res.">
        <title>The hologenome of Daphnia magna reveals possible DNA methylation and microbiome-mediated evolution of the host genome.</title>
        <authorList>
            <person name="Chaturvedi A."/>
            <person name="Li X."/>
            <person name="Dhandapani V."/>
            <person name="Marshall H."/>
            <person name="Kissane S."/>
            <person name="Cuenca-Cambronero M."/>
            <person name="Asole G."/>
            <person name="Calvet F."/>
            <person name="Ruiz-Romero M."/>
            <person name="Marangio P."/>
            <person name="Guigo R."/>
            <person name="Rago D."/>
            <person name="Mirbahai L."/>
            <person name="Eastwood N."/>
            <person name="Colbourne J.K."/>
            <person name="Zhou J."/>
            <person name="Mallon E."/>
            <person name="Orsini L."/>
        </authorList>
    </citation>
    <scope>NUCLEOTIDE SEQUENCE [LARGE SCALE GENOMIC DNA]</scope>
    <source>
        <strain evidence="1">LRV0_1</strain>
    </source>
</reference>
<dbReference type="Proteomes" id="UP001234178">
    <property type="component" value="Unassembled WGS sequence"/>
</dbReference>
<comment type="caution">
    <text evidence="1">The sequence shown here is derived from an EMBL/GenBank/DDBJ whole genome shotgun (WGS) entry which is preliminary data.</text>
</comment>
<protein>
    <submittedName>
        <fullName evidence="1">Uncharacterized protein</fullName>
    </submittedName>
</protein>
<evidence type="ECO:0000313" key="1">
    <source>
        <dbReference type="EMBL" id="KAK4036903.1"/>
    </source>
</evidence>
<sequence length="159" mass="17599">MGYKSASVTQAKSSATSRRFSCSRQIFRMRSQSPCGFLVLVVLGCVLPTIFAAPSNPAVGLEENGLAVNNDRDDMTDTDESVLTVLMLLRRYGCPIARGAARMCRLIRNGDIDDQVLLERSDDEELDEIDMNKVREIVRKYGCPVMKAFAFACKLIPGK</sequence>
<evidence type="ECO:0000313" key="2">
    <source>
        <dbReference type="Proteomes" id="UP001234178"/>
    </source>
</evidence>
<organism evidence="1 2">
    <name type="scientific">Daphnia magna</name>
    <dbReference type="NCBI Taxonomy" id="35525"/>
    <lineage>
        <taxon>Eukaryota</taxon>
        <taxon>Metazoa</taxon>
        <taxon>Ecdysozoa</taxon>
        <taxon>Arthropoda</taxon>
        <taxon>Crustacea</taxon>
        <taxon>Branchiopoda</taxon>
        <taxon>Diplostraca</taxon>
        <taxon>Cladocera</taxon>
        <taxon>Anomopoda</taxon>
        <taxon>Daphniidae</taxon>
        <taxon>Daphnia</taxon>
    </lineage>
</organism>
<gene>
    <name evidence="1" type="ORF">OUZ56_028942</name>
</gene>
<dbReference type="EMBL" id="JAOYFB010000040">
    <property type="protein sequence ID" value="KAK4036903.1"/>
    <property type="molecule type" value="Genomic_DNA"/>
</dbReference>
<keyword evidence="2" id="KW-1185">Reference proteome</keyword>
<proteinExistence type="predicted"/>
<name>A0ABR0B5E2_9CRUS</name>